<dbReference type="EMBL" id="FQZU01000031">
    <property type="protein sequence ID" value="SHK72068.1"/>
    <property type="molecule type" value="Genomic_DNA"/>
</dbReference>
<keyword evidence="4" id="KW-1185">Reference proteome</keyword>
<dbReference type="InterPro" id="IPR029063">
    <property type="entry name" value="SAM-dependent_MTases_sf"/>
</dbReference>
<evidence type="ECO:0000313" key="4">
    <source>
        <dbReference type="Proteomes" id="UP000183994"/>
    </source>
</evidence>
<evidence type="ECO:0000259" key="2">
    <source>
        <dbReference type="Pfam" id="PF08241"/>
    </source>
</evidence>
<dbReference type="PANTHER" id="PTHR44068:SF11">
    <property type="entry name" value="GERANYL DIPHOSPHATE 2-C-METHYLTRANSFERASE"/>
    <property type="match status" value="1"/>
</dbReference>
<dbReference type="OrthoDB" id="9765084at2"/>
<dbReference type="AlphaFoldDB" id="A0A1M6US44"/>
<feature type="domain" description="Methyltransferase type 11" evidence="2">
    <location>
        <begin position="18"/>
        <end position="120"/>
    </location>
</feature>
<reference evidence="4" key="1">
    <citation type="submission" date="2016-11" db="EMBL/GenBank/DDBJ databases">
        <authorList>
            <person name="Varghese N."/>
            <person name="Submissions S."/>
        </authorList>
    </citation>
    <scope>NUCLEOTIDE SEQUENCE [LARGE SCALE GENOMIC DNA]</scope>
    <source>
        <strain evidence="4">DSM 16219</strain>
    </source>
</reference>
<evidence type="ECO:0000256" key="1">
    <source>
        <dbReference type="ARBA" id="ARBA00022679"/>
    </source>
</evidence>
<proteinExistence type="predicted"/>
<protein>
    <submittedName>
        <fullName evidence="3">Methyltransferase domain-containing protein</fullName>
    </submittedName>
</protein>
<dbReference type="STRING" id="1121393.SAMN02745216_03975"/>
<gene>
    <name evidence="3" type="ORF">SAMN02745216_03975</name>
</gene>
<organism evidence="3 4">
    <name type="scientific">Desulfatibacillum alkenivorans DSM 16219</name>
    <dbReference type="NCBI Taxonomy" id="1121393"/>
    <lineage>
        <taxon>Bacteria</taxon>
        <taxon>Pseudomonadati</taxon>
        <taxon>Thermodesulfobacteriota</taxon>
        <taxon>Desulfobacteria</taxon>
        <taxon>Desulfobacterales</taxon>
        <taxon>Desulfatibacillaceae</taxon>
        <taxon>Desulfatibacillum</taxon>
    </lineage>
</organism>
<keyword evidence="1 3" id="KW-0808">Transferase</keyword>
<dbReference type="CDD" id="cd02440">
    <property type="entry name" value="AdoMet_MTases"/>
    <property type="match status" value="1"/>
</dbReference>
<dbReference type="GO" id="GO:0032259">
    <property type="term" value="P:methylation"/>
    <property type="evidence" value="ECO:0007669"/>
    <property type="project" value="UniProtKB-KW"/>
</dbReference>
<evidence type="ECO:0000313" key="3">
    <source>
        <dbReference type="EMBL" id="SHK72068.1"/>
    </source>
</evidence>
<dbReference type="Pfam" id="PF08241">
    <property type="entry name" value="Methyltransf_11"/>
    <property type="match status" value="1"/>
</dbReference>
<accession>A0A1M6US44</accession>
<dbReference type="Proteomes" id="UP000183994">
    <property type="component" value="Unassembled WGS sequence"/>
</dbReference>
<dbReference type="Gene3D" id="3.40.50.150">
    <property type="entry name" value="Vaccinia Virus protein VP39"/>
    <property type="match status" value="1"/>
</dbReference>
<dbReference type="GO" id="GO:0008757">
    <property type="term" value="F:S-adenosylmethionine-dependent methyltransferase activity"/>
    <property type="evidence" value="ECO:0007669"/>
    <property type="project" value="InterPro"/>
</dbReference>
<name>A0A1M6US44_9BACT</name>
<keyword evidence="3" id="KW-0489">Methyltransferase</keyword>
<dbReference type="InterPro" id="IPR050447">
    <property type="entry name" value="Erg6_SMT_methyltransf"/>
</dbReference>
<dbReference type="SUPFAM" id="SSF53335">
    <property type="entry name" value="S-adenosyl-L-methionine-dependent methyltransferases"/>
    <property type="match status" value="1"/>
</dbReference>
<dbReference type="RefSeq" id="WP_073478004.1">
    <property type="nucleotide sequence ID" value="NZ_FQZU01000031.1"/>
</dbReference>
<sequence length="236" mass="26476">MITVDFKRLNVKPGGRILDVGCGQGRHTCEAYCQPGITAVGLDLNPKDAAQTRSMLCAMDDSGMGGGGTWQVFSGDCTRLPFEDDFFDAVICSEVLEHIPNNKKAAAELVRVLKPAGVLAVSVPRYTPEVICWTLSEQYYNTPGGHIRIYTRKSLLKLIEGVGMKYRGGHFAHSLHAPYWWLKCAMGLDNEDARAVQLYHRFLVWDIMKKPWLTRALDKLLNPFIGKSCVYYFTRP</sequence>
<dbReference type="PANTHER" id="PTHR44068">
    <property type="entry name" value="ZGC:194242"/>
    <property type="match status" value="1"/>
</dbReference>
<dbReference type="InterPro" id="IPR013216">
    <property type="entry name" value="Methyltransf_11"/>
</dbReference>